<dbReference type="InterPro" id="IPR050275">
    <property type="entry name" value="PGM_Phosphatase"/>
</dbReference>
<evidence type="ECO:0000313" key="4">
    <source>
        <dbReference type="EMBL" id="KMZ56386.1"/>
    </source>
</evidence>
<evidence type="ECO:0000256" key="3">
    <source>
        <dbReference type="ARBA" id="ARBA00038362"/>
    </source>
</evidence>
<dbReference type="CDD" id="cd07067">
    <property type="entry name" value="HP_PGM_like"/>
    <property type="match status" value="1"/>
</dbReference>
<keyword evidence="1" id="KW-0324">Glycolysis</keyword>
<dbReference type="Proteomes" id="UP000036987">
    <property type="component" value="Unassembled WGS sequence"/>
</dbReference>
<comment type="similarity">
    <text evidence="3">Belongs to the phosphoglycerate mutase family.</text>
</comment>
<dbReference type="PROSITE" id="PS00175">
    <property type="entry name" value="PG_MUTASE"/>
    <property type="match status" value="1"/>
</dbReference>
<keyword evidence="2" id="KW-0413">Isomerase</keyword>
<evidence type="ECO:0000313" key="5">
    <source>
        <dbReference type="Proteomes" id="UP000036987"/>
    </source>
</evidence>
<dbReference type="GO" id="GO:0005737">
    <property type="term" value="C:cytoplasm"/>
    <property type="evidence" value="ECO:0000318"/>
    <property type="project" value="GO_Central"/>
</dbReference>
<dbReference type="OMA" id="NCECRPL"/>
<reference evidence="5" key="1">
    <citation type="journal article" date="2016" name="Nature">
        <title>The genome of the seagrass Zostera marina reveals angiosperm adaptation to the sea.</title>
        <authorList>
            <person name="Olsen J.L."/>
            <person name="Rouze P."/>
            <person name="Verhelst B."/>
            <person name="Lin Y.-C."/>
            <person name="Bayer T."/>
            <person name="Collen J."/>
            <person name="Dattolo E."/>
            <person name="De Paoli E."/>
            <person name="Dittami S."/>
            <person name="Maumus F."/>
            <person name="Michel G."/>
            <person name="Kersting A."/>
            <person name="Lauritano C."/>
            <person name="Lohaus R."/>
            <person name="Toepel M."/>
            <person name="Tonon T."/>
            <person name="Vanneste K."/>
            <person name="Amirebrahimi M."/>
            <person name="Brakel J."/>
            <person name="Bostroem C."/>
            <person name="Chovatia M."/>
            <person name="Grimwood J."/>
            <person name="Jenkins J.W."/>
            <person name="Jueterbock A."/>
            <person name="Mraz A."/>
            <person name="Stam W.T."/>
            <person name="Tice H."/>
            <person name="Bornberg-Bauer E."/>
            <person name="Green P.J."/>
            <person name="Pearson G.A."/>
            <person name="Procaccini G."/>
            <person name="Duarte C.M."/>
            <person name="Schmutz J."/>
            <person name="Reusch T.B.H."/>
            <person name="Van de Peer Y."/>
        </authorList>
    </citation>
    <scope>NUCLEOTIDE SEQUENCE [LARGE SCALE GENOMIC DNA]</scope>
    <source>
        <strain evidence="5">cv. Finnish</strain>
    </source>
</reference>
<gene>
    <name evidence="4" type="ORF">ZOSMA_96G00620</name>
</gene>
<sequence>MENSINSFLFPLRHCKTLHLVRHGQGTHNIVDVEELDEFHFDAYLTPQGWQQVDDLRRHVRSSGLFKKVDLVIVSPLLRTLQTAVGVFGGDSYTDGIPLMVENVGSSDHPAISCLNCPPFLALEKCREIISAYPCDKRRSVSEYRKLFPAIDFSMIENNDDILWDGVKIETNEELASRGVDFLNWLWSRKEKEIAIVTHSGLLTHSRKSCKLLSSCD</sequence>
<dbReference type="Gene3D" id="3.40.50.1240">
    <property type="entry name" value="Phosphoglycerate mutase-like"/>
    <property type="match status" value="1"/>
</dbReference>
<evidence type="ECO:0000256" key="1">
    <source>
        <dbReference type="ARBA" id="ARBA00023152"/>
    </source>
</evidence>
<dbReference type="InterPro" id="IPR001345">
    <property type="entry name" value="PG/BPGM_mutase_AS"/>
</dbReference>
<dbReference type="PANTHER" id="PTHR48100">
    <property type="entry name" value="BROAD-SPECIFICITY PHOSPHATASE YOR283W-RELATED"/>
    <property type="match status" value="1"/>
</dbReference>
<dbReference type="EMBL" id="LFYR01002199">
    <property type="protein sequence ID" value="KMZ56386.1"/>
    <property type="molecule type" value="Genomic_DNA"/>
</dbReference>
<dbReference type="SMART" id="SM00855">
    <property type="entry name" value="PGAM"/>
    <property type="match status" value="1"/>
</dbReference>
<dbReference type="AlphaFoldDB" id="A0A0K9NHY7"/>
<proteinExistence type="inferred from homology"/>
<dbReference type="SUPFAM" id="SSF53254">
    <property type="entry name" value="Phosphoglycerate mutase-like"/>
    <property type="match status" value="1"/>
</dbReference>
<comment type="caution">
    <text evidence="4">The sequence shown here is derived from an EMBL/GenBank/DDBJ whole genome shotgun (WGS) entry which is preliminary data.</text>
</comment>
<dbReference type="Pfam" id="PF00300">
    <property type="entry name" value="His_Phos_1"/>
    <property type="match status" value="1"/>
</dbReference>
<accession>A0A0K9NHY7</accession>
<organism evidence="4 5">
    <name type="scientific">Zostera marina</name>
    <name type="common">Eelgrass</name>
    <dbReference type="NCBI Taxonomy" id="29655"/>
    <lineage>
        <taxon>Eukaryota</taxon>
        <taxon>Viridiplantae</taxon>
        <taxon>Streptophyta</taxon>
        <taxon>Embryophyta</taxon>
        <taxon>Tracheophyta</taxon>
        <taxon>Spermatophyta</taxon>
        <taxon>Magnoliopsida</taxon>
        <taxon>Liliopsida</taxon>
        <taxon>Zosteraceae</taxon>
        <taxon>Zostera</taxon>
    </lineage>
</organism>
<dbReference type="OrthoDB" id="496981at2759"/>
<dbReference type="PANTHER" id="PTHR48100:SF1">
    <property type="entry name" value="HISTIDINE PHOSPHATASE FAMILY PROTEIN-RELATED"/>
    <property type="match status" value="1"/>
</dbReference>
<dbReference type="InterPro" id="IPR029033">
    <property type="entry name" value="His_PPase_superfam"/>
</dbReference>
<dbReference type="InterPro" id="IPR013078">
    <property type="entry name" value="His_Pase_superF_clade-1"/>
</dbReference>
<keyword evidence="5" id="KW-1185">Reference proteome</keyword>
<dbReference type="GO" id="GO:0016791">
    <property type="term" value="F:phosphatase activity"/>
    <property type="evidence" value="ECO:0000318"/>
    <property type="project" value="GO_Central"/>
</dbReference>
<name>A0A0K9NHY7_ZOSMR</name>
<protein>
    <submittedName>
        <fullName evidence="4">Phosphoglycerate mutase-like protein</fullName>
    </submittedName>
</protein>
<evidence type="ECO:0000256" key="2">
    <source>
        <dbReference type="ARBA" id="ARBA00023235"/>
    </source>
</evidence>